<comment type="similarity">
    <text evidence="2">Belongs to the TPX2 family.</text>
</comment>
<feature type="compositionally biased region" description="Basic and acidic residues" evidence="6">
    <location>
        <begin position="89"/>
        <end position="98"/>
    </location>
</feature>
<feature type="domain" description="TPX2 C-terminal" evidence="7">
    <location>
        <begin position="223"/>
        <end position="298"/>
    </location>
</feature>
<accession>A0AAE1K036</accession>
<evidence type="ECO:0000256" key="4">
    <source>
        <dbReference type="ARBA" id="ARBA00022701"/>
    </source>
</evidence>
<feature type="region of interest" description="Disordered" evidence="6">
    <location>
        <begin position="271"/>
        <end position="468"/>
    </location>
</feature>
<feature type="compositionally biased region" description="Polar residues" evidence="6">
    <location>
        <begin position="378"/>
        <end position="397"/>
    </location>
</feature>
<feature type="compositionally biased region" description="Low complexity" evidence="6">
    <location>
        <begin position="363"/>
        <end position="377"/>
    </location>
</feature>
<comment type="subcellular location">
    <subcellularLocation>
        <location evidence="1">Cytoplasm</location>
        <location evidence="1">Cytoskeleton</location>
    </subcellularLocation>
</comment>
<feature type="compositionally biased region" description="Basic and acidic residues" evidence="6">
    <location>
        <begin position="333"/>
        <end position="344"/>
    </location>
</feature>
<protein>
    <recommendedName>
        <fullName evidence="7">TPX2 C-terminal domain-containing protein</fullName>
    </recommendedName>
</protein>
<evidence type="ECO:0000256" key="1">
    <source>
        <dbReference type="ARBA" id="ARBA00004245"/>
    </source>
</evidence>
<dbReference type="InterPro" id="IPR027329">
    <property type="entry name" value="TPX2_C"/>
</dbReference>
<dbReference type="InterPro" id="IPR044833">
    <property type="entry name" value="WDL5/6"/>
</dbReference>
<comment type="caution">
    <text evidence="8">The sequence shown here is derived from an EMBL/GenBank/DDBJ whole genome shotgun (WGS) entry which is preliminary data.</text>
</comment>
<evidence type="ECO:0000256" key="5">
    <source>
        <dbReference type="ARBA" id="ARBA00023212"/>
    </source>
</evidence>
<keyword evidence="9" id="KW-1185">Reference proteome</keyword>
<evidence type="ECO:0000256" key="6">
    <source>
        <dbReference type="SAM" id="MobiDB-lite"/>
    </source>
</evidence>
<dbReference type="PANTHER" id="PTHR31358:SF29">
    <property type="entry name" value="PROTEIN WVD2-LIKE 5-RELATED"/>
    <property type="match status" value="1"/>
</dbReference>
<evidence type="ECO:0000313" key="9">
    <source>
        <dbReference type="Proteomes" id="UP001293593"/>
    </source>
</evidence>
<feature type="compositionally biased region" description="Polar residues" evidence="6">
    <location>
        <begin position="314"/>
        <end position="328"/>
    </location>
</feature>
<evidence type="ECO:0000313" key="8">
    <source>
        <dbReference type="EMBL" id="KAK4277169.1"/>
    </source>
</evidence>
<evidence type="ECO:0000256" key="3">
    <source>
        <dbReference type="ARBA" id="ARBA00022490"/>
    </source>
</evidence>
<dbReference type="PANTHER" id="PTHR31358">
    <property type="entry name" value="PROTEIN WVD2-LIKE 4"/>
    <property type="match status" value="1"/>
</dbReference>
<feature type="region of interest" description="Disordered" evidence="6">
    <location>
        <begin position="89"/>
        <end position="223"/>
    </location>
</feature>
<dbReference type="GO" id="GO:0008017">
    <property type="term" value="F:microtubule binding"/>
    <property type="evidence" value="ECO:0007669"/>
    <property type="project" value="InterPro"/>
</dbReference>
<organism evidence="8 9">
    <name type="scientific">Acacia crassicarpa</name>
    <name type="common">northern wattle</name>
    <dbReference type="NCBI Taxonomy" id="499986"/>
    <lineage>
        <taxon>Eukaryota</taxon>
        <taxon>Viridiplantae</taxon>
        <taxon>Streptophyta</taxon>
        <taxon>Embryophyta</taxon>
        <taxon>Tracheophyta</taxon>
        <taxon>Spermatophyta</taxon>
        <taxon>Magnoliopsida</taxon>
        <taxon>eudicotyledons</taxon>
        <taxon>Gunneridae</taxon>
        <taxon>Pentapetalae</taxon>
        <taxon>rosids</taxon>
        <taxon>fabids</taxon>
        <taxon>Fabales</taxon>
        <taxon>Fabaceae</taxon>
        <taxon>Caesalpinioideae</taxon>
        <taxon>mimosoid clade</taxon>
        <taxon>Acacieae</taxon>
        <taxon>Acacia</taxon>
    </lineage>
</organism>
<feature type="compositionally biased region" description="Basic residues" evidence="6">
    <location>
        <begin position="304"/>
        <end position="313"/>
    </location>
</feature>
<dbReference type="AlphaFoldDB" id="A0AAE1K036"/>
<sequence>MMDPSNHSPVDGLEVVHQNGVHEEPFHFEKGVVSNDVDLNIAEIINTDALNGNFENVVQLDNTATNDSSVGEIKGGAIDDMDRSYETISKEEKEKTNDQTKPSRVKHKNGKPPSPKGIHNHASGPKKGQDGEALSAVSNGNLASKTHSRQPIKNKPFNEKRTQMSKHSGKSDAASSKAPLEKKMPKLLNNEPLDEVKGEAESLSTNAEDTKSQRVGTLPNYGFSFRCGERAQRRKEFYSKLEEKIHAKELEESSMQAKSKETQEAEIKMLRKSLTFKATPMPSFYQEPPPPKVELKKIPTTRAKSPKLGRKKNSVNPESEGNTGSSGRQGRLSLDENPIKDMPVHQKKPQRKSLPPRLHSERTSSSTSKTASTSSKAMHQSKTSSPSVTNKDSTLASATMEEKTEIAAGNEENSTFSSEIGEAPSCIEETSAILSDKPGEAASHVNSDVVVEEQPQLSSVQEPIVAEH</sequence>
<feature type="compositionally biased region" description="Polar residues" evidence="6">
    <location>
        <begin position="136"/>
        <end position="145"/>
    </location>
</feature>
<dbReference type="Pfam" id="PF06886">
    <property type="entry name" value="TPX2"/>
    <property type="match status" value="1"/>
</dbReference>
<evidence type="ECO:0000259" key="7">
    <source>
        <dbReference type="Pfam" id="PF06886"/>
    </source>
</evidence>
<reference evidence="8" key="1">
    <citation type="submission" date="2023-10" db="EMBL/GenBank/DDBJ databases">
        <title>Chromosome-level genome of the transformable northern wattle, Acacia crassicarpa.</title>
        <authorList>
            <person name="Massaro I."/>
            <person name="Sinha N.R."/>
            <person name="Poethig S."/>
            <person name="Leichty A.R."/>
        </authorList>
    </citation>
    <scope>NUCLEOTIDE SEQUENCE</scope>
    <source>
        <strain evidence="8">Acra3RX</strain>
        <tissue evidence="8">Leaf</tissue>
    </source>
</reference>
<dbReference type="EMBL" id="JAWXYG010000003">
    <property type="protein sequence ID" value="KAK4277169.1"/>
    <property type="molecule type" value="Genomic_DNA"/>
</dbReference>
<keyword evidence="5" id="KW-0206">Cytoskeleton</keyword>
<gene>
    <name evidence="8" type="ORF">QN277_015208</name>
</gene>
<keyword evidence="3" id="KW-0963">Cytoplasm</keyword>
<proteinExistence type="inferred from homology"/>
<keyword evidence="4" id="KW-0493">Microtubule</keyword>
<dbReference type="Proteomes" id="UP001293593">
    <property type="component" value="Unassembled WGS sequence"/>
</dbReference>
<dbReference type="GO" id="GO:0005874">
    <property type="term" value="C:microtubule"/>
    <property type="evidence" value="ECO:0007669"/>
    <property type="project" value="UniProtKB-KW"/>
</dbReference>
<name>A0AAE1K036_9FABA</name>
<evidence type="ECO:0000256" key="2">
    <source>
        <dbReference type="ARBA" id="ARBA00005885"/>
    </source>
</evidence>